<evidence type="ECO:0000313" key="1">
    <source>
        <dbReference type="EMBL" id="MBD2503192.1"/>
    </source>
</evidence>
<evidence type="ECO:0000313" key="2">
    <source>
        <dbReference type="Proteomes" id="UP000661112"/>
    </source>
</evidence>
<accession>A0ABR8D7Q2</accession>
<sequence>MQQVLKLESVPPRSNVLIIRNPKVVGCILCESVFALSVHDCMEVLKLQLKMPAYWN</sequence>
<dbReference type="EMBL" id="JACJSG010000032">
    <property type="protein sequence ID" value="MBD2503192.1"/>
    <property type="molecule type" value="Genomic_DNA"/>
</dbReference>
<organism evidence="1 2">
    <name type="scientific">Anabaena azotica FACHB-119</name>
    <dbReference type="NCBI Taxonomy" id="947527"/>
    <lineage>
        <taxon>Bacteria</taxon>
        <taxon>Bacillati</taxon>
        <taxon>Cyanobacteriota</taxon>
        <taxon>Cyanophyceae</taxon>
        <taxon>Nostocales</taxon>
        <taxon>Nostocaceae</taxon>
        <taxon>Anabaena</taxon>
        <taxon>Anabaena azotica</taxon>
    </lineage>
</organism>
<comment type="caution">
    <text evidence="1">The sequence shown here is derived from an EMBL/GenBank/DDBJ whole genome shotgun (WGS) entry which is preliminary data.</text>
</comment>
<protein>
    <submittedName>
        <fullName evidence="1">Uncharacterized protein</fullName>
    </submittedName>
</protein>
<reference evidence="1 2" key="1">
    <citation type="journal article" date="2020" name="ISME J.">
        <title>Comparative genomics reveals insights into cyanobacterial evolution and habitat adaptation.</title>
        <authorList>
            <person name="Chen M.Y."/>
            <person name="Teng W.K."/>
            <person name="Zhao L."/>
            <person name="Hu C.X."/>
            <person name="Zhou Y.K."/>
            <person name="Han B.P."/>
            <person name="Song L.R."/>
            <person name="Shu W.S."/>
        </authorList>
    </citation>
    <scope>NUCLEOTIDE SEQUENCE [LARGE SCALE GENOMIC DNA]</scope>
    <source>
        <strain evidence="1 2">FACHB-119</strain>
    </source>
</reference>
<keyword evidence="2" id="KW-1185">Reference proteome</keyword>
<dbReference type="RefSeq" id="WP_190476058.1">
    <property type="nucleotide sequence ID" value="NZ_JACJSG010000032.1"/>
</dbReference>
<gene>
    <name evidence="1" type="ORF">H6G83_21730</name>
</gene>
<dbReference type="Proteomes" id="UP000661112">
    <property type="component" value="Unassembled WGS sequence"/>
</dbReference>
<name>A0ABR8D7Q2_9NOST</name>
<proteinExistence type="predicted"/>